<evidence type="ECO:0000259" key="3">
    <source>
        <dbReference type="Pfam" id="PF26140"/>
    </source>
</evidence>
<dbReference type="InterPro" id="IPR039844">
    <property type="entry name" value="URB1"/>
</dbReference>
<dbReference type="STRING" id="1230905.A0A1G4IPQ6"/>
<dbReference type="EMBL" id="LT598462">
    <property type="protein sequence ID" value="SCU78465.1"/>
    <property type="molecule type" value="Genomic_DNA"/>
</dbReference>
<dbReference type="InterPro" id="IPR059018">
    <property type="entry name" value="HEAT_URB1"/>
</dbReference>
<evidence type="ECO:0000313" key="4">
    <source>
        <dbReference type="EMBL" id="SCU78465.1"/>
    </source>
</evidence>
<dbReference type="InterPro" id="IPR032436">
    <property type="entry name" value="URB1_C"/>
</dbReference>
<protein>
    <submittedName>
        <fullName evidence="4">LAMI_0A04720g1_1</fullName>
    </submittedName>
</protein>
<dbReference type="PANTHER" id="PTHR13500:SF0">
    <property type="entry name" value="NUCLEOLAR PRE-RIBOSOMAL-ASSOCIATED PROTEIN 1"/>
    <property type="match status" value="1"/>
</dbReference>
<dbReference type="Pfam" id="PF11707">
    <property type="entry name" value="Npa1"/>
    <property type="match status" value="1"/>
</dbReference>
<dbReference type="PANTHER" id="PTHR13500">
    <property type="entry name" value="NUCLEOLAR PRERIBOSOMAL-ASSOCIATED PROTEIN 1"/>
    <property type="match status" value="1"/>
</dbReference>
<organism evidence="4 5">
    <name type="scientific">Lachancea mirantina</name>
    <dbReference type="NCBI Taxonomy" id="1230905"/>
    <lineage>
        <taxon>Eukaryota</taxon>
        <taxon>Fungi</taxon>
        <taxon>Dikarya</taxon>
        <taxon>Ascomycota</taxon>
        <taxon>Saccharomycotina</taxon>
        <taxon>Saccharomycetes</taxon>
        <taxon>Saccharomycetales</taxon>
        <taxon>Saccharomycetaceae</taxon>
        <taxon>Lachancea</taxon>
    </lineage>
</organism>
<dbReference type="Pfam" id="PF16201">
    <property type="entry name" value="NopRA1"/>
    <property type="match status" value="1"/>
</dbReference>
<dbReference type="GO" id="GO:0005730">
    <property type="term" value="C:nucleolus"/>
    <property type="evidence" value="ECO:0007669"/>
    <property type="project" value="TreeGrafter"/>
</dbReference>
<feature type="domain" description="URB1 C-terminal" evidence="2">
    <location>
        <begin position="1473"/>
        <end position="1668"/>
    </location>
</feature>
<gene>
    <name evidence="4" type="ORF">LAMI_0A04720G</name>
</gene>
<sequence length="1748" mass="198880">MRNIRRISSYGMENFMRCPSKEMLIAGYSTLPNSILEQSDRLKVRMRNLADGSGNAPKKQHKQSKFAATSSIDDAVFDQLQGIIQKIDTVNENAVNDFQPLIAFFDSNFGSQTLQVWSYYAQVSNHQKFTSCTNRLARALHVMGMDQRCFDSGSHVITSILKDYVKVLYRGLNNLRPPTTNPTLRLMCEIVSFNGGRHIDEFMSHFDLSLPSLVKILMPTRAELSNTDAASRRPEQSMRHNFVKFWLAIVKSAPAVLRKALLTENPKIMSVWYKHMGKMDSVELVLSSIEVLHACVLSEPAFRKQTKCKILNESLLARLQPFYQASDSKLVSAVDKFFRDFATNSQVNCVFPDDKVWFAEPVFSSNAQSSNLGAVVAVNGKKFSIYNKLLYTLLTFFKPWEDDAQLKLVLEILDFVPELVAPYCNHLATIGNHNPSMTSYWFGMSLLLGRIINLPIPPKVEIVQTEQMPSIDILIMSIIPTTLTRASFIKIFQSDTFLIRQIGCQLLVFAFKKLQSILTLFDGKGWAGGKTTLLNLFRARIPDPQTIFVALNDSYEKQPSNEILALSLTEVLKHHSMVFPTTFAINLSDCNIYSNIMEQESFVGSNLLIIDNFLQLQRMTGFQSKWYNGSKNRNSTFTTLLKVASSQSASSVMVHKITNLLESLIKFTCMFRFDRFLASPVSAIINSLIVVVRATYEENLNAEMAKIWKLLDEVVARCIKFPYRYVDMSKDFECVSPFIMALKEQWGFLEVQDHDSIASKWLLILCRTFALAGESLVGIKMLTNGLPNICHELKENYLSFDNYEARLSKLNEAKYLLSSASDCSYFQYLLLLPAKQLCNVKRLPVHGLDALAIFWRIRFLLESSEVRLQSCYLTTALRELIFQGFQFALGDKSMASKLTRSSLLKSITVNLNIDLRDLNECEKYAYVTNCILEISSESTLSVTELQDHLFEIFKCGFKLWQGNKLLFPILKRSLYVFSGNQLIEILESHYFTKTEDVVEILHALWSQRQTISNASFLELCQISDNKVVEALADFVSQGLIQDISVGDVLPITSRSPNMLKVLEQLILSDNFEEKFVPSLLQNSQDFSTRLMIAACLRKKNFAAVNDLIQEIVTSYSLSLCELQSRDFKNTLELLTGSKDLLEEKQLERLIKEAIDHPKFKYTAEVLKFVNSVDLADKTFLNVWFKKCLLVATKTLSEKPLLTAEFLNFMTDLTTAIKKYKFLNMCSAAAINSNIEVIVGGKWVFKEEVLEYLNTLLISGIKQVQSSRLLQILINNDKIATKNLLEENVLTRFLICSVISSLFFLDVKSNCNLSIQKSLLSFYNGSLDLSDRLLLKILQTIESNSSASWVDKVYAWELLELADEDSQIPLIRDEKEGLIVSLSRKRIHATLSKFPHEFSHESNYKVKTTEEKWTDFLTAVEKVKLQKEHEERYDPLFIILTIVNNEDLLHAVNESENETRQLNVKRLLDCDLFEFIIMALSCEGETSRVAQLMISKMLQSLKGEHHFRGSHIFDILLTKISYTLYKAKSESTEAICPLLWRFISKLCDILKSPTSTLYEPAFRWVLSGPRIMPRSIPLLDKMLNATTNADIDNFDSHLLWVVETVKEGLKCKRDIDILRSHNILEQLLNLLNSPYSNSRLQSTIVAVIYEVQRIESGASTLITRYSGISFLEARHLNLLKNLADSQGKLLDSNGNLGLLKSFLTQKELDLNNQELAAGFAVVTASRKHLRDWVGADAEDCAKRLCIDQI</sequence>
<keyword evidence="5" id="KW-1185">Reference proteome</keyword>
<reference evidence="4 5" key="1">
    <citation type="submission" date="2016-03" db="EMBL/GenBank/DDBJ databases">
        <authorList>
            <person name="Devillers H."/>
        </authorList>
    </citation>
    <scope>NUCLEOTIDE SEQUENCE [LARGE SCALE GENOMIC DNA]</scope>
    <source>
        <strain evidence="4">CBS 11717</strain>
    </source>
</reference>
<accession>A0A1G4IPQ6</accession>
<dbReference type="InterPro" id="IPR021714">
    <property type="entry name" value="URB1_N"/>
</dbReference>
<name>A0A1G4IPQ6_9SACH</name>
<dbReference type="OrthoDB" id="72892at2759"/>
<feature type="domain" description="URB1 N-terminal" evidence="1">
    <location>
        <begin position="111"/>
        <end position="443"/>
    </location>
</feature>
<proteinExistence type="predicted"/>
<dbReference type="GO" id="GO:0000466">
    <property type="term" value="P:maturation of 5.8S rRNA from tricistronic rRNA transcript (SSU-rRNA, 5.8S rRNA, LSU-rRNA)"/>
    <property type="evidence" value="ECO:0007669"/>
    <property type="project" value="TreeGrafter"/>
</dbReference>
<evidence type="ECO:0000313" key="5">
    <source>
        <dbReference type="Proteomes" id="UP000191024"/>
    </source>
</evidence>
<evidence type="ECO:0000259" key="1">
    <source>
        <dbReference type="Pfam" id="PF11707"/>
    </source>
</evidence>
<feature type="domain" description="URB1 central HEAT repeat" evidence="3">
    <location>
        <begin position="624"/>
        <end position="813"/>
    </location>
</feature>
<dbReference type="Proteomes" id="UP000191024">
    <property type="component" value="Chromosome A"/>
</dbReference>
<evidence type="ECO:0000259" key="2">
    <source>
        <dbReference type="Pfam" id="PF16201"/>
    </source>
</evidence>
<dbReference type="Pfam" id="PF26140">
    <property type="entry name" value="HEAT_URB1"/>
    <property type="match status" value="1"/>
</dbReference>
<dbReference type="GO" id="GO:0000463">
    <property type="term" value="P:maturation of LSU-rRNA from tricistronic rRNA transcript (SSU-rRNA, 5.8S rRNA, LSU-rRNA)"/>
    <property type="evidence" value="ECO:0007669"/>
    <property type="project" value="TreeGrafter"/>
</dbReference>